<name>A0AAN6Q3F2_9PEZI</name>
<sequence>MATQGSYYRHWVFGNIEDGGNVSRVSIKILPQSPLRIPPTLSCPELHADFVSHFSGSSEPFSSHRPPAAKIRQRNNQGSALITFTCLTPIRLSGMFPASVSAVAMRDMYNTLGTRHRIQCQGSPRRPATAHALGQSMPAVSIPPVSALDPNPDPATSNASSRQPTTACS</sequence>
<accession>A0AAN6Q3F2</accession>
<dbReference type="Proteomes" id="UP001305647">
    <property type="component" value="Unassembled WGS sequence"/>
</dbReference>
<dbReference type="AlphaFoldDB" id="A0AAN6Q3F2"/>
<feature type="compositionally biased region" description="Polar residues" evidence="1">
    <location>
        <begin position="154"/>
        <end position="169"/>
    </location>
</feature>
<reference evidence="2" key="1">
    <citation type="journal article" date="2023" name="Mol. Phylogenet. Evol.">
        <title>Genome-scale phylogeny and comparative genomics of the fungal order Sordariales.</title>
        <authorList>
            <person name="Hensen N."/>
            <person name="Bonometti L."/>
            <person name="Westerberg I."/>
            <person name="Brannstrom I.O."/>
            <person name="Guillou S."/>
            <person name="Cros-Aarteil S."/>
            <person name="Calhoun S."/>
            <person name="Haridas S."/>
            <person name="Kuo A."/>
            <person name="Mondo S."/>
            <person name="Pangilinan J."/>
            <person name="Riley R."/>
            <person name="LaButti K."/>
            <person name="Andreopoulos B."/>
            <person name="Lipzen A."/>
            <person name="Chen C."/>
            <person name="Yan M."/>
            <person name="Daum C."/>
            <person name="Ng V."/>
            <person name="Clum A."/>
            <person name="Steindorff A."/>
            <person name="Ohm R.A."/>
            <person name="Martin F."/>
            <person name="Silar P."/>
            <person name="Natvig D.O."/>
            <person name="Lalanne C."/>
            <person name="Gautier V."/>
            <person name="Ament-Velasquez S.L."/>
            <person name="Kruys A."/>
            <person name="Hutchinson M.I."/>
            <person name="Powell A.J."/>
            <person name="Barry K."/>
            <person name="Miller A.N."/>
            <person name="Grigoriev I.V."/>
            <person name="Debuchy R."/>
            <person name="Gladieux P."/>
            <person name="Hiltunen Thoren M."/>
            <person name="Johannesson H."/>
        </authorList>
    </citation>
    <scope>NUCLEOTIDE SEQUENCE</scope>
    <source>
        <strain evidence="2">CBS 757.83</strain>
    </source>
</reference>
<dbReference type="EMBL" id="MU863632">
    <property type="protein sequence ID" value="KAK4102126.1"/>
    <property type="molecule type" value="Genomic_DNA"/>
</dbReference>
<keyword evidence="3" id="KW-1185">Reference proteome</keyword>
<proteinExistence type="predicted"/>
<evidence type="ECO:0000256" key="1">
    <source>
        <dbReference type="SAM" id="MobiDB-lite"/>
    </source>
</evidence>
<evidence type="ECO:0000313" key="3">
    <source>
        <dbReference type="Proteomes" id="UP001305647"/>
    </source>
</evidence>
<organism evidence="2 3">
    <name type="scientific">Parathielavia hyrcaniae</name>
    <dbReference type="NCBI Taxonomy" id="113614"/>
    <lineage>
        <taxon>Eukaryota</taxon>
        <taxon>Fungi</taxon>
        <taxon>Dikarya</taxon>
        <taxon>Ascomycota</taxon>
        <taxon>Pezizomycotina</taxon>
        <taxon>Sordariomycetes</taxon>
        <taxon>Sordariomycetidae</taxon>
        <taxon>Sordariales</taxon>
        <taxon>Chaetomiaceae</taxon>
        <taxon>Parathielavia</taxon>
    </lineage>
</organism>
<evidence type="ECO:0000313" key="2">
    <source>
        <dbReference type="EMBL" id="KAK4102126.1"/>
    </source>
</evidence>
<reference evidence="2" key="2">
    <citation type="submission" date="2023-05" db="EMBL/GenBank/DDBJ databases">
        <authorList>
            <consortium name="Lawrence Berkeley National Laboratory"/>
            <person name="Steindorff A."/>
            <person name="Hensen N."/>
            <person name="Bonometti L."/>
            <person name="Westerberg I."/>
            <person name="Brannstrom I.O."/>
            <person name="Guillou S."/>
            <person name="Cros-Aarteil S."/>
            <person name="Calhoun S."/>
            <person name="Haridas S."/>
            <person name="Kuo A."/>
            <person name="Mondo S."/>
            <person name="Pangilinan J."/>
            <person name="Riley R."/>
            <person name="Labutti K."/>
            <person name="Andreopoulos B."/>
            <person name="Lipzen A."/>
            <person name="Chen C."/>
            <person name="Yanf M."/>
            <person name="Daum C."/>
            <person name="Ng V."/>
            <person name="Clum A."/>
            <person name="Ohm R."/>
            <person name="Martin F."/>
            <person name="Silar P."/>
            <person name="Natvig D."/>
            <person name="Lalanne C."/>
            <person name="Gautier V."/>
            <person name="Ament-Velasquez S.L."/>
            <person name="Kruys A."/>
            <person name="Hutchinson M.I."/>
            <person name="Powell A.J."/>
            <person name="Barry K."/>
            <person name="Miller A.N."/>
            <person name="Grigoriev I.V."/>
            <person name="Debuchy R."/>
            <person name="Gladieux P."/>
            <person name="Thoren M.H."/>
            <person name="Johannesson H."/>
        </authorList>
    </citation>
    <scope>NUCLEOTIDE SEQUENCE</scope>
    <source>
        <strain evidence="2">CBS 757.83</strain>
    </source>
</reference>
<gene>
    <name evidence="2" type="ORF">N658DRAFT_352646</name>
</gene>
<feature type="region of interest" description="Disordered" evidence="1">
    <location>
        <begin position="140"/>
        <end position="169"/>
    </location>
</feature>
<protein>
    <submittedName>
        <fullName evidence="2">Uncharacterized protein</fullName>
    </submittedName>
</protein>
<comment type="caution">
    <text evidence="2">The sequence shown here is derived from an EMBL/GenBank/DDBJ whole genome shotgun (WGS) entry which is preliminary data.</text>
</comment>